<feature type="transmembrane region" description="Helical" evidence="1">
    <location>
        <begin position="6"/>
        <end position="24"/>
    </location>
</feature>
<dbReference type="AlphaFoldDB" id="A0A2P2NAP4"/>
<protein>
    <submittedName>
        <fullName evidence="2">Uncharacterized protein</fullName>
    </submittedName>
</protein>
<sequence length="28" mass="3340">MSQTTKPHYMLLSLCFCLFVLFLFSKKI</sequence>
<evidence type="ECO:0000256" key="1">
    <source>
        <dbReference type="SAM" id="Phobius"/>
    </source>
</evidence>
<keyword evidence="1" id="KW-0812">Transmembrane</keyword>
<accession>A0A2P2NAP4</accession>
<proteinExistence type="predicted"/>
<dbReference type="EMBL" id="GGEC01059062">
    <property type="protein sequence ID" value="MBX39546.1"/>
    <property type="molecule type" value="Transcribed_RNA"/>
</dbReference>
<keyword evidence="1" id="KW-0472">Membrane</keyword>
<reference evidence="2" key="1">
    <citation type="submission" date="2018-02" db="EMBL/GenBank/DDBJ databases">
        <title>Rhizophora mucronata_Transcriptome.</title>
        <authorList>
            <person name="Meera S.P."/>
            <person name="Sreeshan A."/>
            <person name="Augustine A."/>
        </authorList>
    </citation>
    <scope>NUCLEOTIDE SEQUENCE</scope>
    <source>
        <tissue evidence="2">Leaf</tissue>
    </source>
</reference>
<evidence type="ECO:0000313" key="2">
    <source>
        <dbReference type="EMBL" id="MBX39546.1"/>
    </source>
</evidence>
<name>A0A2P2NAP4_RHIMU</name>
<organism evidence="2">
    <name type="scientific">Rhizophora mucronata</name>
    <name type="common">Asiatic mangrove</name>
    <dbReference type="NCBI Taxonomy" id="61149"/>
    <lineage>
        <taxon>Eukaryota</taxon>
        <taxon>Viridiplantae</taxon>
        <taxon>Streptophyta</taxon>
        <taxon>Embryophyta</taxon>
        <taxon>Tracheophyta</taxon>
        <taxon>Spermatophyta</taxon>
        <taxon>Magnoliopsida</taxon>
        <taxon>eudicotyledons</taxon>
        <taxon>Gunneridae</taxon>
        <taxon>Pentapetalae</taxon>
        <taxon>rosids</taxon>
        <taxon>fabids</taxon>
        <taxon>Malpighiales</taxon>
        <taxon>Rhizophoraceae</taxon>
        <taxon>Rhizophora</taxon>
    </lineage>
</organism>
<keyword evidence="1" id="KW-1133">Transmembrane helix</keyword>